<protein>
    <submittedName>
        <fullName evidence="7">Na(+) H(+) antiporter subunit C</fullName>
    </submittedName>
</protein>
<keyword evidence="3 6" id="KW-0812">Transmembrane</keyword>
<dbReference type="NCBIfam" id="NF009301">
    <property type="entry name" value="PRK12658.1"/>
    <property type="match status" value="1"/>
</dbReference>
<keyword evidence="2" id="KW-1003">Cell membrane</keyword>
<dbReference type="Pfam" id="PF00420">
    <property type="entry name" value="Oxidored_q2"/>
    <property type="match status" value="1"/>
</dbReference>
<evidence type="ECO:0000256" key="4">
    <source>
        <dbReference type="ARBA" id="ARBA00022989"/>
    </source>
</evidence>
<gene>
    <name evidence="7" type="ORF">MNBD_ALPHA12-296</name>
</gene>
<dbReference type="PANTHER" id="PTHR34583">
    <property type="entry name" value="ANTIPORTER SUBUNIT MNHC2-RELATED"/>
    <property type="match status" value="1"/>
</dbReference>
<evidence type="ECO:0000256" key="2">
    <source>
        <dbReference type="ARBA" id="ARBA00022475"/>
    </source>
</evidence>
<dbReference type="Gene3D" id="1.10.287.3510">
    <property type="match status" value="1"/>
</dbReference>
<dbReference type="InterPro" id="IPR039428">
    <property type="entry name" value="NUOK/Mnh_C1-like"/>
</dbReference>
<reference evidence="7" key="1">
    <citation type="submission" date="2018-06" db="EMBL/GenBank/DDBJ databases">
        <authorList>
            <person name="Zhirakovskaya E."/>
        </authorList>
    </citation>
    <scope>NUCLEOTIDE SEQUENCE</scope>
</reference>
<feature type="transmembrane region" description="Helical" evidence="6">
    <location>
        <begin position="29"/>
        <end position="50"/>
    </location>
</feature>
<name>A0A3B0TKK7_9ZZZZ</name>
<comment type="subcellular location">
    <subcellularLocation>
        <location evidence="1">Cell membrane</location>
        <topology evidence="1">Multi-pass membrane protein</topology>
    </subcellularLocation>
</comment>
<keyword evidence="5 6" id="KW-0472">Membrane</keyword>
<evidence type="ECO:0000256" key="5">
    <source>
        <dbReference type="ARBA" id="ARBA00023136"/>
    </source>
</evidence>
<dbReference type="InterPro" id="IPR050601">
    <property type="entry name" value="CPA3_antiporter_subunitC"/>
</dbReference>
<dbReference type="EMBL" id="UOEO01000021">
    <property type="protein sequence ID" value="VAW14992.1"/>
    <property type="molecule type" value="Genomic_DNA"/>
</dbReference>
<organism evidence="7">
    <name type="scientific">hydrothermal vent metagenome</name>
    <dbReference type="NCBI Taxonomy" id="652676"/>
    <lineage>
        <taxon>unclassified sequences</taxon>
        <taxon>metagenomes</taxon>
        <taxon>ecological metagenomes</taxon>
    </lineage>
</organism>
<dbReference type="GO" id="GO:0005886">
    <property type="term" value="C:plasma membrane"/>
    <property type="evidence" value="ECO:0007669"/>
    <property type="project" value="UniProtKB-SubCell"/>
</dbReference>
<sequence>MIEVAMSFLVGAFFTAAVYLMLSKAVIRILLGIAILGNGVNLLIFTLGRITREVPPIVPGSLKQPIEPIANPLPQALILTAIVIGFAMFTFLLVLGYRAYQELDADNTDNMRLAEPENAPRPPLSY</sequence>
<feature type="transmembrane region" description="Helical" evidence="6">
    <location>
        <begin position="6"/>
        <end position="22"/>
    </location>
</feature>
<evidence type="ECO:0000256" key="1">
    <source>
        <dbReference type="ARBA" id="ARBA00004651"/>
    </source>
</evidence>
<feature type="transmembrane region" description="Helical" evidence="6">
    <location>
        <begin position="76"/>
        <end position="97"/>
    </location>
</feature>
<dbReference type="PANTHER" id="PTHR34583:SF2">
    <property type="entry name" value="ANTIPORTER SUBUNIT MNHC2-RELATED"/>
    <property type="match status" value="1"/>
</dbReference>
<evidence type="ECO:0000256" key="3">
    <source>
        <dbReference type="ARBA" id="ARBA00022692"/>
    </source>
</evidence>
<keyword evidence="4 6" id="KW-1133">Transmembrane helix</keyword>
<evidence type="ECO:0000313" key="7">
    <source>
        <dbReference type="EMBL" id="VAW14992.1"/>
    </source>
</evidence>
<evidence type="ECO:0000256" key="6">
    <source>
        <dbReference type="SAM" id="Phobius"/>
    </source>
</evidence>
<accession>A0A3B0TKK7</accession>
<proteinExistence type="predicted"/>
<dbReference type="AlphaFoldDB" id="A0A3B0TKK7"/>